<dbReference type="NCBIfam" id="TIGR04183">
    <property type="entry name" value="Por_Secre_tail"/>
    <property type="match status" value="1"/>
</dbReference>
<keyword evidence="1" id="KW-0732">Signal</keyword>
<dbReference type="Proteomes" id="UP000505306">
    <property type="component" value="Chromosome"/>
</dbReference>
<reference evidence="3 4" key="1">
    <citation type="submission" date="2020-02" db="EMBL/GenBank/DDBJ databases">
        <title>Complete genome sequence of Flavobacteriaceae bacterium.</title>
        <authorList>
            <person name="Kim S.-J."/>
            <person name="Kim Y.-S."/>
            <person name="Kim K.-H."/>
        </authorList>
    </citation>
    <scope>NUCLEOTIDE SEQUENCE [LARGE SCALE GENOMIC DNA]</scope>
    <source>
        <strain evidence="3 4">RR4-40</strain>
    </source>
</reference>
<dbReference type="Gene3D" id="3.80.10.10">
    <property type="entry name" value="Ribonuclease Inhibitor"/>
    <property type="match status" value="1"/>
</dbReference>
<evidence type="ECO:0000259" key="2">
    <source>
        <dbReference type="Pfam" id="PF18962"/>
    </source>
</evidence>
<proteinExistence type="predicted"/>
<feature type="domain" description="Secretion system C-terminal sorting" evidence="2">
    <location>
        <begin position="326"/>
        <end position="392"/>
    </location>
</feature>
<evidence type="ECO:0000313" key="3">
    <source>
        <dbReference type="EMBL" id="QIE59809.1"/>
    </source>
</evidence>
<dbReference type="Pfam" id="PF18962">
    <property type="entry name" value="Por_Secre_tail"/>
    <property type="match status" value="1"/>
</dbReference>
<dbReference type="RefSeq" id="WP_164679822.1">
    <property type="nucleotide sequence ID" value="NZ_CP049057.1"/>
</dbReference>
<gene>
    <name evidence="3" type="ORF">G5B37_09600</name>
</gene>
<dbReference type="InterPro" id="IPR026444">
    <property type="entry name" value="Secre_tail"/>
</dbReference>
<dbReference type="EMBL" id="CP049057">
    <property type="protein sequence ID" value="QIE59809.1"/>
    <property type="molecule type" value="Genomic_DNA"/>
</dbReference>
<evidence type="ECO:0000256" key="1">
    <source>
        <dbReference type="ARBA" id="ARBA00022729"/>
    </source>
</evidence>
<protein>
    <submittedName>
        <fullName evidence="3">T9SS type A sorting domain-containing protein</fullName>
    </submittedName>
</protein>
<keyword evidence="4" id="KW-1185">Reference proteome</keyword>
<organism evidence="3 4">
    <name type="scientific">Rasiella rasia</name>
    <dbReference type="NCBI Taxonomy" id="2744027"/>
    <lineage>
        <taxon>Bacteria</taxon>
        <taxon>Pseudomonadati</taxon>
        <taxon>Bacteroidota</taxon>
        <taxon>Flavobacteriia</taxon>
        <taxon>Flavobacteriales</taxon>
        <taxon>Flavobacteriaceae</taxon>
        <taxon>Rasiella</taxon>
    </lineage>
</organism>
<sequence>MKSKLLAIGLIIGTCSFSQVTLIPDENFEGYLVSEGIDTDGLLNGQVLTADIEDVVALSLVNLSIEDLTGLEDFTALEVLDCSENFNLEAINLSSNTSLREFYAQFCAFTTIDFSNNVNLELVYVPHNNLTSLTLTSHPALENLTCGNPLIDLIPFNQISTLDLSGTPNLLFLDVSFMGSMSSLDLSQIPLLETFYGSYCSFNALDLSDNSALETLVLGGFDSGIVSGQSNNLTNLDLSNNPNLTTLDVELTNINSLNLKNGNNTVLVSMKAHLNDPLFCILVDDAIAANGGASPYNTWVVDAQVTYDDEECVLTVAENTVESIWLYPNPAAQTINLSLPLREVPTGISIYATTGELLLQPVLKNNSIDVSELASGMYILSLQYNQEISNKTFVKR</sequence>
<accession>A0A6G6GMN0</accession>
<dbReference type="AlphaFoldDB" id="A0A6G6GMN0"/>
<dbReference type="KEGG" id="mgel:G5B37_09600"/>
<dbReference type="SUPFAM" id="SSF52058">
    <property type="entry name" value="L domain-like"/>
    <property type="match status" value="1"/>
</dbReference>
<name>A0A6G6GMN0_9FLAO</name>
<evidence type="ECO:0000313" key="4">
    <source>
        <dbReference type="Proteomes" id="UP000505306"/>
    </source>
</evidence>
<dbReference type="InterPro" id="IPR032675">
    <property type="entry name" value="LRR_dom_sf"/>
</dbReference>